<dbReference type="InterPro" id="IPR000600">
    <property type="entry name" value="ROK"/>
</dbReference>
<evidence type="ECO:0000256" key="2">
    <source>
        <dbReference type="SAM" id="MobiDB-lite"/>
    </source>
</evidence>
<dbReference type="RefSeq" id="WP_200275078.1">
    <property type="nucleotide sequence ID" value="NZ_CP066802.1"/>
</dbReference>
<dbReference type="InterPro" id="IPR043129">
    <property type="entry name" value="ATPase_NBD"/>
</dbReference>
<name>A0A7T7S1H5_9ACTO</name>
<dbReference type="InterPro" id="IPR036390">
    <property type="entry name" value="WH_DNA-bd_sf"/>
</dbReference>
<dbReference type="Pfam" id="PF00480">
    <property type="entry name" value="ROK"/>
    <property type="match status" value="1"/>
</dbReference>
<gene>
    <name evidence="3" type="ORF">JG540_07610</name>
</gene>
<dbReference type="SUPFAM" id="SSF46785">
    <property type="entry name" value="Winged helix' DNA-binding domain"/>
    <property type="match status" value="1"/>
</dbReference>
<reference evidence="3 4" key="1">
    <citation type="submission" date="2020-12" db="EMBL/GenBank/DDBJ databases">
        <authorList>
            <person name="Zhou J."/>
        </authorList>
    </citation>
    <scope>NUCLEOTIDE SEQUENCE [LARGE SCALE GENOMIC DNA]</scope>
    <source>
        <strain evidence="3 4">CCUG 61299</strain>
    </source>
</reference>
<feature type="region of interest" description="Disordered" evidence="2">
    <location>
        <begin position="158"/>
        <end position="290"/>
    </location>
</feature>
<dbReference type="Gene3D" id="3.30.420.40">
    <property type="match status" value="3"/>
</dbReference>
<feature type="compositionally biased region" description="Low complexity" evidence="2">
    <location>
        <begin position="17"/>
        <end position="27"/>
    </location>
</feature>
<sequence length="519" mass="51986">MPQPATQDPPPDRPRTRATTDSPTTSPWACLTGTQRALVLALMQHGQLSRPALMELLSVSPGSITRLATPLVEAGLLVSRTEQVASTGRPQSPLALRAQTESVLGVTLSGTTLTAVLTDLSLAPVATVRYRLVSHRPQDVADQVAAALSELTATACTAASPAEPGSGSGSGDGSGSSSGSGSDVGTGGGSGVGVGTGGGSGVGVGTGGGSGVGVGTGTGSSSGTSSGNGTGTGSGVTPGSGTSSGTATSSGSRFGVSPGSGTDTGTSDEPTPPVDQLPPPSCIGLTLGGSSPDGRLTSEAVFLGWRQVPLAQMIQERTGVPTTIGNDLGGFTLAESWFGVGKEQQTFCLLTVGAGVGFGMVVQGRVQSSVDNDLGLLGMVPVPDDGEPPTALPAKDCLTNHALEQAWTDKGHPARTAQEVLDAAQAGEADAVAVCRQLARRLGRLIGTAAAFCLPEVVVVAGEMSAVASLLEDEVRAGINQVRRLEAEPVRLVVRQHNRVDWARGAAALALRERVRGRL</sequence>
<feature type="compositionally biased region" description="Gly residues" evidence="2">
    <location>
        <begin position="166"/>
        <end position="238"/>
    </location>
</feature>
<dbReference type="KEGG" id="awe:JG540_07610"/>
<feature type="region of interest" description="Disordered" evidence="2">
    <location>
        <begin position="1"/>
        <end position="27"/>
    </location>
</feature>
<feature type="compositionally biased region" description="Polar residues" evidence="2">
    <location>
        <begin position="259"/>
        <end position="269"/>
    </location>
</feature>
<dbReference type="InterPro" id="IPR036388">
    <property type="entry name" value="WH-like_DNA-bd_sf"/>
</dbReference>
<comment type="similarity">
    <text evidence="1">Belongs to the ROK (NagC/XylR) family.</text>
</comment>
<feature type="compositionally biased region" description="Low complexity" evidence="2">
    <location>
        <begin position="239"/>
        <end position="252"/>
    </location>
</feature>
<dbReference type="PANTHER" id="PTHR18964:SF149">
    <property type="entry name" value="BIFUNCTIONAL UDP-N-ACETYLGLUCOSAMINE 2-EPIMERASE_N-ACETYLMANNOSAMINE KINASE"/>
    <property type="match status" value="1"/>
</dbReference>
<dbReference type="Gene3D" id="1.10.10.10">
    <property type="entry name" value="Winged helix-like DNA-binding domain superfamily/Winged helix DNA-binding domain"/>
    <property type="match status" value="1"/>
</dbReference>
<keyword evidence="4" id="KW-1185">Reference proteome</keyword>
<accession>A0A7T7S1H5</accession>
<protein>
    <submittedName>
        <fullName evidence="3">ROK family transcriptional regulator</fullName>
    </submittedName>
</protein>
<dbReference type="Proteomes" id="UP000595895">
    <property type="component" value="Chromosome"/>
</dbReference>
<feature type="compositionally biased region" description="Pro residues" evidence="2">
    <location>
        <begin position="270"/>
        <end position="281"/>
    </location>
</feature>
<dbReference type="PANTHER" id="PTHR18964">
    <property type="entry name" value="ROK (REPRESSOR, ORF, KINASE) FAMILY"/>
    <property type="match status" value="1"/>
</dbReference>
<dbReference type="EMBL" id="CP066802">
    <property type="protein sequence ID" value="QQM66916.1"/>
    <property type="molecule type" value="Genomic_DNA"/>
</dbReference>
<proteinExistence type="inferred from homology"/>
<dbReference type="AlphaFoldDB" id="A0A7T7S1H5"/>
<evidence type="ECO:0000313" key="3">
    <source>
        <dbReference type="EMBL" id="QQM66916.1"/>
    </source>
</evidence>
<organism evidence="3 4">
    <name type="scientific">Actinomyces weissii</name>
    <dbReference type="NCBI Taxonomy" id="675090"/>
    <lineage>
        <taxon>Bacteria</taxon>
        <taxon>Bacillati</taxon>
        <taxon>Actinomycetota</taxon>
        <taxon>Actinomycetes</taxon>
        <taxon>Actinomycetales</taxon>
        <taxon>Actinomycetaceae</taxon>
        <taxon>Actinomyces</taxon>
    </lineage>
</organism>
<dbReference type="SUPFAM" id="SSF53067">
    <property type="entry name" value="Actin-like ATPase domain"/>
    <property type="match status" value="1"/>
</dbReference>
<evidence type="ECO:0000313" key="4">
    <source>
        <dbReference type="Proteomes" id="UP000595895"/>
    </source>
</evidence>
<evidence type="ECO:0000256" key="1">
    <source>
        <dbReference type="ARBA" id="ARBA00006479"/>
    </source>
</evidence>